<evidence type="ECO:0000313" key="9">
    <source>
        <dbReference type="Proteomes" id="UP000121539"/>
    </source>
</evidence>
<dbReference type="InterPro" id="IPR003499">
    <property type="entry name" value="DNA_pack_N"/>
</dbReference>
<reference evidence="8 9" key="1">
    <citation type="journal article" date="2014" name="J. Gen. Virol.">
        <title>Novel gammaherpesvirus functions encoded by bovine herpesvirus 6 (bovine lymphotropic virus).</title>
        <authorList>
            <person name="Jia J."/>
            <person name="Delhon G."/>
            <person name="Tulman E.R."/>
            <person name="Diel D.G."/>
            <person name="Osorio F.A."/>
            <person name="Wen X."/>
            <person name="Kutish G.F."/>
            <person name="Rock D.L."/>
        </authorList>
    </citation>
    <scope>NUCLEOTIDE SEQUENCE [LARGE SCALE GENOMIC DNA]</scope>
    <source>
        <strain evidence="8">Pennsylvania 47</strain>
    </source>
</reference>
<feature type="domain" description="Probable DNA packing protein N-terminal" evidence="7">
    <location>
        <begin position="44"/>
        <end position="309"/>
    </location>
</feature>
<dbReference type="EMBL" id="KJ705001">
    <property type="protein sequence ID" value="AIB03188.1"/>
    <property type="molecule type" value="Genomic_DNA"/>
</dbReference>
<keyword evidence="2" id="KW-1188">Viral release from host cell</keyword>
<dbReference type="RefSeq" id="YP_009042007.1">
    <property type="nucleotide sequence ID" value="NC_024303.1"/>
</dbReference>
<dbReference type="Gene3D" id="3.30.420.320">
    <property type="match status" value="1"/>
</dbReference>
<name>A0A060CXK3_9GAMA</name>
<dbReference type="HAMAP" id="MF_04013">
    <property type="entry name" value="HSV_TRM3"/>
    <property type="match status" value="1"/>
</dbReference>
<evidence type="ECO:0000256" key="1">
    <source>
        <dbReference type="ARBA" id="ARBA00022562"/>
    </source>
</evidence>
<evidence type="ECO:0000256" key="3">
    <source>
        <dbReference type="ARBA" id="ARBA00022801"/>
    </source>
</evidence>
<keyword evidence="4" id="KW-0238">DNA-binding</keyword>
<dbReference type="GeneID" id="19620162"/>
<accession>A0A060CXK3</accession>
<keyword evidence="5" id="KW-0231">Viral genome packaging</keyword>
<evidence type="ECO:0000313" key="8">
    <source>
        <dbReference type="EMBL" id="AIB03188.1"/>
    </source>
</evidence>
<evidence type="ECO:0000256" key="5">
    <source>
        <dbReference type="ARBA" id="ARBA00023219"/>
    </source>
</evidence>
<evidence type="ECO:0000256" key="4">
    <source>
        <dbReference type="ARBA" id="ARBA00023125"/>
    </source>
</evidence>
<keyword evidence="1" id="KW-1048">Host nucleus</keyword>
<dbReference type="InterPro" id="IPR027417">
    <property type="entry name" value="P-loop_NTPase"/>
</dbReference>
<dbReference type="GO" id="GO:0003677">
    <property type="term" value="F:DNA binding"/>
    <property type="evidence" value="ECO:0007669"/>
    <property type="project" value="UniProtKB-KW"/>
</dbReference>
<evidence type="ECO:0000259" key="7">
    <source>
        <dbReference type="Pfam" id="PF02500"/>
    </source>
</evidence>
<keyword evidence="3" id="KW-0378">Hydrolase</keyword>
<sequence length="687" mass="77248">MLYAKVMPQVHKAYGEVKKSNSKTSDCWSVDRPLVACENKKAERWPHPFLGVLAGVNLYSSNLEDYCRLYYPHAEADAACDIGKARNVCTQKPVLYPEFAKRLKDLFAPQRPVSHSTVVEFQSAVNTHHSVTQCSVFQELKHFIVNLSSFLNGCYATKTQSIELFQKQLIMHTFYFLVSIKAPESCNKLFNIFKFNFDIEEMKTDTMDIFKQKASVFLIPRRHGKTWIVVAIISILLASVQDLHIGYVAHQKHVANTVFTEILNTLYTFFPSKYIDVKKENGTIIFRKPNKKASTLMCATCFNKNSIRGQTFHLLYVDEANFIKKEALPTILGFMLQKDAKLIFISSSNSSDQSTSFLYKLKNAHEKMLNIVSYVCNEHKEEFSLQEGLVSCPCYSLYIPSYITIDEQIKNTTNLFLDGVFDTELMGEVQSGKLSAFQVVSEASISQFELCRLDTTSTEVEQRLHNTAHMYIDPAFTNNTSASGTGIAVIGCLGEKTKVLLGCEHFFLQNLTGTATLQIAACATSLIKSVAILHPSLKAVQVTIEGNSNQDCTVAIANYIHECSSLPVSFYHQSDKMQGILWPMYLLGSEKSTAFESFIYALNAGHLKASQSIVSHTIKLSYDPVCYLIEQIRAIKCQSLKDGGQTYHAKQKHMSDDLLIAVVMALHMSSCNTHPFKPLKNHTAPFF</sequence>
<evidence type="ECO:0000259" key="6">
    <source>
        <dbReference type="Pfam" id="PF02499"/>
    </source>
</evidence>
<dbReference type="Proteomes" id="UP000121539">
    <property type="component" value="Segment"/>
</dbReference>
<dbReference type="GO" id="GO:0016787">
    <property type="term" value="F:hydrolase activity"/>
    <property type="evidence" value="ECO:0007669"/>
    <property type="project" value="UniProtKB-KW"/>
</dbReference>
<dbReference type="KEGG" id="vg:19620162"/>
<evidence type="ECO:0000256" key="2">
    <source>
        <dbReference type="ARBA" id="ARBA00022612"/>
    </source>
</evidence>
<dbReference type="Gene3D" id="3.40.50.300">
    <property type="entry name" value="P-loop containing nucleotide triphosphate hydrolases"/>
    <property type="match status" value="1"/>
</dbReference>
<dbReference type="InterPro" id="IPR033663">
    <property type="entry name" value="HSV_TRM3"/>
</dbReference>
<dbReference type="Pfam" id="PF02500">
    <property type="entry name" value="DNA_pack_N"/>
    <property type="match status" value="1"/>
</dbReference>
<dbReference type="GO" id="GO:0051276">
    <property type="term" value="P:chromosome organization"/>
    <property type="evidence" value="ECO:0007669"/>
    <property type="project" value="InterPro"/>
</dbReference>
<protein>
    <submittedName>
        <fullName evidence="8">DNA packaging tripartate terminase subunit</fullName>
    </submittedName>
</protein>
<gene>
    <name evidence="8" type="ORF">BoHV6ORF29</name>
</gene>
<dbReference type="OrthoDB" id="787at10239"/>
<dbReference type="InterPro" id="IPR038435">
    <property type="entry name" value="DNA_pack_C_sf"/>
</dbReference>
<organism evidence="8 9">
    <name type="scientific">Bovine gammaherpesvirus 6</name>
    <dbReference type="NCBI Taxonomy" id="1504288"/>
    <lineage>
        <taxon>Viruses</taxon>
        <taxon>Duplodnaviria</taxon>
        <taxon>Heunggongvirae</taxon>
        <taxon>Peploviricota</taxon>
        <taxon>Herviviricetes</taxon>
        <taxon>Herpesvirales</taxon>
        <taxon>Orthoherpesviridae</taxon>
        <taxon>Gammaherpesvirinae</taxon>
        <taxon>Macavirus</taxon>
        <taxon>Macavirus bovinegamma6</taxon>
    </lineage>
</organism>
<feature type="domain" description="Probable DNA packing protein C-terminal" evidence="6">
    <location>
        <begin position="335"/>
        <end position="677"/>
    </location>
</feature>
<proteinExistence type="inferred from homology"/>
<keyword evidence="9" id="KW-1185">Reference proteome</keyword>
<dbReference type="InterPro" id="IPR003498">
    <property type="entry name" value="DNA_pack_C"/>
</dbReference>
<dbReference type="Pfam" id="PF02499">
    <property type="entry name" value="DNA_pack_C"/>
    <property type="match status" value="1"/>
</dbReference>